<dbReference type="SMART" id="SM00360">
    <property type="entry name" value="RRM"/>
    <property type="match status" value="1"/>
</dbReference>
<dbReference type="InterPro" id="IPR052600">
    <property type="entry name" value="Nuc_rcpt_coact/corep"/>
</dbReference>
<feature type="domain" description="RRM" evidence="3">
    <location>
        <begin position="347"/>
        <end position="418"/>
    </location>
</feature>
<comment type="caution">
    <text evidence="4">The sequence shown here is derived from an EMBL/GenBank/DDBJ whole genome shotgun (WGS) entry which is preliminary data.</text>
</comment>
<protein>
    <recommendedName>
        <fullName evidence="3">RRM domain-containing protein</fullName>
    </recommendedName>
</protein>
<name>A0AA40F2W0_9PEZI</name>
<keyword evidence="5" id="KW-1185">Reference proteome</keyword>
<feature type="compositionally biased region" description="Pro residues" evidence="2">
    <location>
        <begin position="207"/>
        <end position="217"/>
    </location>
</feature>
<reference evidence="4" key="1">
    <citation type="submission" date="2023-06" db="EMBL/GenBank/DDBJ databases">
        <title>Genome-scale phylogeny and comparative genomics of the fungal order Sordariales.</title>
        <authorList>
            <consortium name="Lawrence Berkeley National Laboratory"/>
            <person name="Hensen N."/>
            <person name="Bonometti L."/>
            <person name="Westerberg I."/>
            <person name="Brannstrom I.O."/>
            <person name="Guillou S."/>
            <person name="Cros-Aarteil S."/>
            <person name="Calhoun S."/>
            <person name="Haridas S."/>
            <person name="Kuo A."/>
            <person name="Mondo S."/>
            <person name="Pangilinan J."/>
            <person name="Riley R."/>
            <person name="LaButti K."/>
            <person name="Andreopoulos B."/>
            <person name="Lipzen A."/>
            <person name="Chen C."/>
            <person name="Yanf M."/>
            <person name="Daum C."/>
            <person name="Ng V."/>
            <person name="Clum A."/>
            <person name="Steindorff A."/>
            <person name="Ohm R."/>
            <person name="Martin F."/>
            <person name="Silar P."/>
            <person name="Natvig D."/>
            <person name="Lalanne C."/>
            <person name="Gautier V."/>
            <person name="Ament-velasquez S.L."/>
            <person name="Kruys A."/>
            <person name="Hutchinson M.I."/>
            <person name="Powell A.J."/>
            <person name="Barry K."/>
            <person name="Miller A.N."/>
            <person name="Grigoriev I.V."/>
            <person name="Debuchy R."/>
            <person name="Gladieux P."/>
            <person name="Thoren M.H."/>
            <person name="Johannesson H."/>
        </authorList>
    </citation>
    <scope>NUCLEOTIDE SEQUENCE</scope>
    <source>
        <strain evidence="4">SMH3187-1</strain>
    </source>
</reference>
<feature type="compositionally biased region" description="Basic and acidic residues" evidence="2">
    <location>
        <begin position="469"/>
        <end position="493"/>
    </location>
</feature>
<evidence type="ECO:0000259" key="3">
    <source>
        <dbReference type="PROSITE" id="PS50102"/>
    </source>
</evidence>
<dbReference type="EMBL" id="JAUKUD010000003">
    <property type="protein sequence ID" value="KAK0749902.1"/>
    <property type="molecule type" value="Genomic_DNA"/>
</dbReference>
<dbReference type="GO" id="GO:0003723">
    <property type="term" value="F:RNA binding"/>
    <property type="evidence" value="ECO:0007669"/>
    <property type="project" value="UniProtKB-UniRule"/>
</dbReference>
<feature type="compositionally biased region" description="Pro residues" evidence="2">
    <location>
        <begin position="675"/>
        <end position="685"/>
    </location>
</feature>
<dbReference type="InterPro" id="IPR012677">
    <property type="entry name" value="Nucleotide-bd_a/b_plait_sf"/>
</dbReference>
<dbReference type="Gene3D" id="3.30.70.330">
    <property type="match status" value="1"/>
</dbReference>
<feature type="compositionally biased region" description="Low complexity" evidence="2">
    <location>
        <begin position="686"/>
        <end position="696"/>
    </location>
</feature>
<dbReference type="PANTHER" id="PTHR23295:SF6">
    <property type="entry name" value="NEOSIN, ISOFORM A"/>
    <property type="match status" value="1"/>
</dbReference>
<dbReference type="AlphaFoldDB" id="A0AA40F2W0"/>
<feature type="compositionally biased region" description="Basic and acidic residues" evidence="2">
    <location>
        <begin position="415"/>
        <end position="462"/>
    </location>
</feature>
<feature type="compositionally biased region" description="Low complexity" evidence="2">
    <location>
        <begin position="121"/>
        <end position="136"/>
    </location>
</feature>
<evidence type="ECO:0000256" key="1">
    <source>
        <dbReference type="PROSITE-ProRule" id="PRU00176"/>
    </source>
</evidence>
<feature type="compositionally biased region" description="Low complexity" evidence="2">
    <location>
        <begin position="144"/>
        <end position="173"/>
    </location>
</feature>
<feature type="region of interest" description="Disordered" evidence="2">
    <location>
        <begin position="667"/>
        <end position="696"/>
    </location>
</feature>
<evidence type="ECO:0000313" key="5">
    <source>
        <dbReference type="Proteomes" id="UP001172155"/>
    </source>
</evidence>
<gene>
    <name evidence="4" type="ORF">B0T18DRAFT_117616</name>
</gene>
<dbReference type="InterPro" id="IPR000504">
    <property type="entry name" value="RRM_dom"/>
</dbReference>
<evidence type="ECO:0000313" key="4">
    <source>
        <dbReference type="EMBL" id="KAK0749902.1"/>
    </source>
</evidence>
<dbReference type="Pfam" id="PF00076">
    <property type="entry name" value="RRM_1"/>
    <property type="match status" value="1"/>
</dbReference>
<sequence>MPADEDVNNASDTIVVAGDYSEDSAEGSDASFDAYGGEGENVEEQMQDAPDLVNDDYAKTFESPPASEHQGKTAQPQSEEADSGSPSASTPVPSSPPSSAVPQPTNGATHASSDSGGDGHQSTPSAQSSASASPSPTSQPPGHPSSASPAVAAPEAAEGIDISAKAPAPASPSEDVVGEINIEKLVDDITAGAANPPKGPPSAVAPAPEPTAAPPTATPSLASTQPLPTPTPNAVLRTLTVSPSASLPPKPAVSHHLPNHSFQARGSHAQSHATQRGPYMSTGPPGVAGDGFSSLPPPPSSYGGPHAPSHGLPAAAHLGSHGAWETFLADEKRYTSDGNWERFPEGSRIFIGNLSSERVSKREVYDVFSKFGRLAQISLKNAYGFVQYHTIAEGNAAMQNAQDMEMGGRKIHLEISRTQKKADKGDRERSPERRGPRGERGPRSNDRFEGREPGGRRDDYRSGRSPSPRRHDYRGSRDGFGPRDREFAAAAERRRSRSPPRFGRFGPESYRTRSPTPPRHAPSDGLDDLPRRHGSDVPDVQFLAHDVFRGLVDWLQKLFRDKGLKTDVMFVRPNFPREAIVQRQILEGVHGIVEIDHATQSTGRLSIQVFKRPGGSAHVQYDLYKDLEPSIAAELVLREKQNSAPPAPAAPIYPPNYANPYAPDPRQAGYGYPYPQAPAAPPAQAPPAGQIPGFPGAAIGQLDNNALQALLASLQQNPAAAGHPSAAPLSVPVDAGHQAQQVDIHALLGNLRSAAANQAAPMPAYGAAPNYASAPMYPQHGGHAISPTNGAAGYDTAQHVQSIMEQLKRASH</sequence>
<dbReference type="PROSITE" id="PS50102">
    <property type="entry name" value="RRM"/>
    <property type="match status" value="1"/>
</dbReference>
<dbReference type="InterPro" id="IPR035979">
    <property type="entry name" value="RBD_domain_sf"/>
</dbReference>
<keyword evidence="1" id="KW-0694">RNA-binding</keyword>
<dbReference type="SUPFAM" id="SSF54928">
    <property type="entry name" value="RNA-binding domain, RBD"/>
    <property type="match status" value="1"/>
</dbReference>
<evidence type="ECO:0000256" key="2">
    <source>
        <dbReference type="SAM" id="MobiDB-lite"/>
    </source>
</evidence>
<feature type="compositionally biased region" description="Polar residues" evidence="2">
    <location>
        <begin position="260"/>
        <end position="274"/>
    </location>
</feature>
<feature type="compositionally biased region" description="Low complexity" evidence="2">
    <location>
        <begin position="85"/>
        <end position="105"/>
    </location>
</feature>
<accession>A0AA40F2W0</accession>
<dbReference type="Proteomes" id="UP001172155">
    <property type="component" value="Unassembled WGS sequence"/>
</dbReference>
<proteinExistence type="predicted"/>
<feature type="region of interest" description="Disordered" evidence="2">
    <location>
        <begin position="1"/>
        <end position="307"/>
    </location>
</feature>
<feature type="compositionally biased region" description="Low complexity" evidence="2">
    <location>
        <begin position="499"/>
        <end position="508"/>
    </location>
</feature>
<feature type="compositionally biased region" description="Polar residues" evidence="2">
    <location>
        <begin position="106"/>
        <end position="115"/>
    </location>
</feature>
<organism evidence="4 5">
    <name type="scientific">Schizothecium vesticola</name>
    <dbReference type="NCBI Taxonomy" id="314040"/>
    <lineage>
        <taxon>Eukaryota</taxon>
        <taxon>Fungi</taxon>
        <taxon>Dikarya</taxon>
        <taxon>Ascomycota</taxon>
        <taxon>Pezizomycotina</taxon>
        <taxon>Sordariomycetes</taxon>
        <taxon>Sordariomycetidae</taxon>
        <taxon>Sordariales</taxon>
        <taxon>Schizotheciaceae</taxon>
        <taxon>Schizothecium</taxon>
    </lineage>
</organism>
<feature type="region of interest" description="Disordered" evidence="2">
    <location>
        <begin position="415"/>
        <end position="533"/>
    </location>
</feature>
<dbReference type="PANTHER" id="PTHR23295">
    <property type="entry name" value="NUCLEAR RECEPTOR COACTIVATOR 5-RELATED"/>
    <property type="match status" value="1"/>
</dbReference>